<dbReference type="AlphaFoldDB" id="A0A6J6I0B0"/>
<gene>
    <name evidence="3" type="ORF">UFOPK1931_00373</name>
</gene>
<dbReference type="PANTHER" id="PTHR13947:SF37">
    <property type="entry name" value="LD18367P"/>
    <property type="match status" value="1"/>
</dbReference>
<organism evidence="3">
    <name type="scientific">freshwater metagenome</name>
    <dbReference type="NCBI Taxonomy" id="449393"/>
    <lineage>
        <taxon>unclassified sequences</taxon>
        <taxon>metagenomes</taxon>
        <taxon>ecological metagenomes</taxon>
    </lineage>
</organism>
<dbReference type="PANTHER" id="PTHR13947">
    <property type="entry name" value="GNAT FAMILY N-ACETYLTRANSFERASE"/>
    <property type="match status" value="1"/>
</dbReference>
<proteinExistence type="predicted"/>
<evidence type="ECO:0000313" key="3">
    <source>
        <dbReference type="EMBL" id="CAB4618920.1"/>
    </source>
</evidence>
<dbReference type="InterPro" id="IPR016181">
    <property type="entry name" value="Acyl_CoA_acyltransferase"/>
</dbReference>
<sequence length="150" mass="16210">MELIVRVAVPSDLAELIALDAECFPKGNTDLEPAPDGEIETGVEDGGVFVAIADNIVAGMLQLDKISSNEWELLTLAITGSHRSQGVGQALMERFLLELSQSPYMVAVSCMTSPSNHAMQGLLESFGFVQVGLLEDYFGPGKHRLKFQLN</sequence>
<dbReference type="Pfam" id="PF00583">
    <property type="entry name" value="Acetyltransf_1"/>
    <property type="match status" value="1"/>
</dbReference>
<dbReference type="Gene3D" id="3.40.630.30">
    <property type="match status" value="1"/>
</dbReference>
<evidence type="ECO:0000256" key="1">
    <source>
        <dbReference type="ARBA" id="ARBA00022679"/>
    </source>
</evidence>
<reference evidence="3" key="1">
    <citation type="submission" date="2020-05" db="EMBL/GenBank/DDBJ databases">
        <authorList>
            <person name="Chiriac C."/>
            <person name="Salcher M."/>
            <person name="Ghai R."/>
            <person name="Kavagutti S V."/>
        </authorList>
    </citation>
    <scope>NUCLEOTIDE SEQUENCE</scope>
</reference>
<dbReference type="CDD" id="cd04301">
    <property type="entry name" value="NAT_SF"/>
    <property type="match status" value="1"/>
</dbReference>
<protein>
    <submittedName>
        <fullName evidence="3">Unannotated protein</fullName>
    </submittedName>
</protein>
<keyword evidence="1" id="KW-0808">Transferase</keyword>
<evidence type="ECO:0000259" key="2">
    <source>
        <dbReference type="PROSITE" id="PS51186"/>
    </source>
</evidence>
<feature type="domain" description="N-acetyltransferase" evidence="2">
    <location>
        <begin position="3"/>
        <end position="150"/>
    </location>
</feature>
<dbReference type="SUPFAM" id="SSF55729">
    <property type="entry name" value="Acyl-CoA N-acyltransferases (Nat)"/>
    <property type="match status" value="1"/>
</dbReference>
<dbReference type="PROSITE" id="PS51186">
    <property type="entry name" value="GNAT"/>
    <property type="match status" value="1"/>
</dbReference>
<dbReference type="InterPro" id="IPR000182">
    <property type="entry name" value="GNAT_dom"/>
</dbReference>
<name>A0A6J6I0B0_9ZZZZ</name>
<accession>A0A6J6I0B0</accession>
<dbReference type="GO" id="GO:0008080">
    <property type="term" value="F:N-acetyltransferase activity"/>
    <property type="evidence" value="ECO:0007669"/>
    <property type="project" value="InterPro"/>
</dbReference>
<dbReference type="EMBL" id="CAEZVE010000047">
    <property type="protein sequence ID" value="CAB4618920.1"/>
    <property type="molecule type" value="Genomic_DNA"/>
</dbReference>
<dbReference type="InterPro" id="IPR050769">
    <property type="entry name" value="NAT_camello-type"/>
</dbReference>